<dbReference type="FunFam" id="1.25.40.10:FF:000020">
    <property type="entry name" value="Stress-induced phosphoprotein 1"/>
    <property type="match status" value="1"/>
</dbReference>
<dbReference type="Pfam" id="PF13414">
    <property type="entry name" value="TPR_11"/>
    <property type="match status" value="1"/>
</dbReference>
<dbReference type="PANTHER" id="PTHR22904:SF523">
    <property type="entry name" value="STRESS-INDUCED-PHOSPHOPROTEIN 1"/>
    <property type="match status" value="1"/>
</dbReference>
<feature type="compositionally biased region" description="Basic and acidic residues" evidence="6">
    <location>
        <begin position="194"/>
        <end position="212"/>
    </location>
</feature>
<dbReference type="GO" id="GO:0051879">
    <property type="term" value="F:Hsp90 protein binding"/>
    <property type="evidence" value="ECO:0000318"/>
    <property type="project" value="GO_Central"/>
</dbReference>
<dbReference type="Ensembl" id="ENSCAFT00845000512.1">
    <property type="protein sequence ID" value="ENSCAFP00845000352.1"/>
    <property type="gene ID" value="ENSCAFG00845000334.1"/>
</dbReference>
<dbReference type="SMART" id="SM00028">
    <property type="entry name" value="TPR"/>
    <property type="match status" value="3"/>
</dbReference>
<dbReference type="Proteomes" id="UP000805418">
    <property type="component" value="Chromosome 1"/>
</dbReference>
<keyword evidence="3" id="KW-0677">Repeat</keyword>
<evidence type="ECO:0000256" key="3">
    <source>
        <dbReference type="ARBA" id="ARBA00022737"/>
    </source>
</evidence>
<accession>A0A8I3MFV2</accession>
<dbReference type="PROSITE" id="PS50005">
    <property type="entry name" value="TPR"/>
    <property type="match status" value="2"/>
</dbReference>
<dbReference type="InterPro" id="IPR019734">
    <property type="entry name" value="TPR_rpt"/>
</dbReference>
<dbReference type="Gene3D" id="1.10.260.100">
    <property type="match status" value="1"/>
</dbReference>
<feature type="region of interest" description="Disordered" evidence="6">
    <location>
        <begin position="180"/>
        <end position="216"/>
    </location>
</feature>
<reference evidence="8" key="3">
    <citation type="submission" date="2025-09" db="UniProtKB">
        <authorList>
            <consortium name="Ensembl"/>
        </authorList>
    </citation>
    <scope>IDENTIFICATION</scope>
    <source>
        <strain evidence="8">Boxer</strain>
    </source>
</reference>
<keyword evidence="4 5" id="KW-0802">TPR repeat</keyword>
<dbReference type="Gene3D" id="1.25.40.10">
    <property type="entry name" value="Tetratricopeptide repeat domain"/>
    <property type="match status" value="1"/>
</dbReference>
<dbReference type="Pfam" id="PF17830">
    <property type="entry name" value="STI1-HOP_DP"/>
    <property type="match status" value="1"/>
</dbReference>
<reference evidence="8" key="2">
    <citation type="submission" date="2025-08" db="UniProtKB">
        <authorList>
            <consortium name="Ensembl"/>
        </authorList>
    </citation>
    <scope>IDENTIFICATION</scope>
    <source>
        <strain evidence="8">Boxer</strain>
    </source>
</reference>
<proteinExistence type="predicted"/>
<evidence type="ECO:0000256" key="5">
    <source>
        <dbReference type="PROSITE-ProRule" id="PRU00339"/>
    </source>
</evidence>
<evidence type="ECO:0000313" key="8">
    <source>
        <dbReference type="Ensembl" id="ENSCAFP00845000352.1"/>
    </source>
</evidence>
<protein>
    <recommendedName>
        <fullName evidence="7">STI1/HOP DP domain-containing protein</fullName>
    </recommendedName>
</protein>
<reference evidence="8" key="1">
    <citation type="submission" date="2020-03" db="EMBL/GenBank/DDBJ databases">
        <title>Long-read based genome assembly of a Labrador retriever dog.</title>
        <authorList>
            <person name="Eory L."/>
            <person name="Zhang W."/>
            <person name="Schoenebeck J."/>
        </authorList>
    </citation>
    <scope>NUCLEOTIDE SEQUENCE [LARGE SCALE GENOMIC DNA]</scope>
    <source>
        <strain evidence="8">Labrador retriever</strain>
    </source>
</reference>
<dbReference type="PANTHER" id="PTHR22904">
    <property type="entry name" value="TPR REPEAT CONTAINING PROTEIN"/>
    <property type="match status" value="1"/>
</dbReference>
<dbReference type="SUPFAM" id="SSF48452">
    <property type="entry name" value="TPR-like"/>
    <property type="match status" value="1"/>
</dbReference>
<name>A0A8I3MFV2_CANLF</name>
<evidence type="ECO:0000256" key="1">
    <source>
        <dbReference type="ARBA" id="ARBA00004496"/>
    </source>
</evidence>
<keyword evidence="2" id="KW-0963">Cytoplasm</keyword>
<evidence type="ECO:0000256" key="6">
    <source>
        <dbReference type="SAM" id="MobiDB-lite"/>
    </source>
</evidence>
<evidence type="ECO:0000256" key="4">
    <source>
        <dbReference type="ARBA" id="ARBA00022803"/>
    </source>
</evidence>
<evidence type="ECO:0000259" key="7">
    <source>
        <dbReference type="Pfam" id="PF17830"/>
    </source>
</evidence>
<keyword evidence="9" id="KW-1185">Reference proteome</keyword>
<evidence type="ECO:0000313" key="9">
    <source>
        <dbReference type="Proteomes" id="UP000805418"/>
    </source>
</evidence>
<sequence>MEQVNELKEKGNKALSAGNIDDALQCYSEAIKLDPQNHVLYSNRSAAYAKKGDYQKAYEDGCKTVDLKPDWGKGYSRKAAALEFLNRFEEAKRTYEEGLKHEANNPQLKEGLQNMEARLAERKFMNPFNMPNLTLLADPTYRELIEQLRNKPSDLGTKLQDPRIMTTLSVLLGVDLGSMDEEEEVGTPPPPPPPKKDTKPEPMEEDLPENKKQPGLVGVSLLNVEFKSQCRWHLAGSVG</sequence>
<comment type="subcellular location">
    <subcellularLocation>
        <location evidence="1">Cytoplasm</location>
    </subcellularLocation>
</comment>
<evidence type="ECO:0000256" key="2">
    <source>
        <dbReference type="ARBA" id="ARBA00022490"/>
    </source>
</evidence>
<dbReference type="AlphaFoldDB" id="A0A8I3MFV2"/>
<feature type="domain" description="STI1/HOP DP" evidence="7">
    <location>
        <begin position="135"/>
        <end position="173"/>
    </location>
</feature>
<dbReference type="GeneTree" id="ENSGT00940000154911"/>
<dbReference type="OrthoDB" id="2423701at2759"/>
<dbReference type="GO" id="GO:0005737">
    <property type="term" value="C:cytoplasm"/>
    <property type="evidence" value="ECO:0007669"/>
    <property type="project" value="UniProtKB-SubCell"/>
</dbReference>
<dbReference type="Pfam" id="PF13181">
    <property type="entry name" value="TPR_8"/>
    <property type="match status" value="1"/>
</dbReference>
<feature type="repeat" description="TPR" evidence="5">
    <location>
        <begin position="38"/>
        <end position="71"/>
    </location>
</feature>
<feature type="repeat" description="TPR" evidence="5">
    <location>
        <begin position="4"/>
        <end position="37"/>
    </location>
</feature>
<organism evidence="8 9">
    <name type="scientific">Canis lupus familiaris</name>
    <name type="common">Dog</name>
    <name type="synonym">Canis familiaris</name>
    <dbReference type="NCBI Taxonomy" id="9615"/>
    <lineage>
        <taxon>Eukaryota</taxon>
        <taxon>Metazoa</taxon>
        <taxon>Chordata</taxon>
        <taxon>Craniata</taxon>
        <taxon>Vertebrata</taxon>
        <taxon>Euteleostomi</taxon>
        <taxon>Mammalia</taxon>
        <taxon>Eutheria</taxon>
        <taxon>Laurasiatheria</taxon>
        <taxon>Carnivora</taxon>
        <taxon>Caniformia</taxon>
        <taxon>Canidae</taxon>
        <taxon>Canis</taxon>
    </lineage>
</organism>
<dbReference type="InterPro" id="IPR011990">
    <property type="entry name" value="TPR-like_helical_dom_sf"/>
</dbReference>
<dbReference type="InterPro" id="IPR041243">
    <property type="entry name" value="STI1/HOP_DP"/>
</dbReference>